<reference evidence="10 11" key="1">
    <citation type="submission" date="2022-10" db="EMBL/GenBank/DDBJ databases">
        <title>Janthinobacterium sp. hw3 Genome sequencing.</title>
        <authorList>
            <person name="Park S."/>
        </authorList>
    </citation>
    <scope>NUCLEOTIDE SEQUENCE [LARGE SCALE GENOMIC DNA]</scope>
    <source>
        <strain evidence="11">hw3</strain>
    </source>
</reference>
<protein>
    <recommendedName>
        <fullName evidence="4 7">Flagellar hook-associated protein 1</fullName>
        <shortName evidence="7">HAP1</shortName>
    </recommendedName>
</protein>
<comment type="subcellular location">
    <subcellularLocation>
        <location evidence="1 7">Bacterial flagellum</location>
    </subcellularLocation>
    <subcellularLocation>
        <location evidence="2 7">Secreted</location>
    </subcellularLocation>
</comment>
<dbReference type="NCBIfam" id="TIGR02492">
    <property type="entry name" value="flgK_ends"/>
    <property type="match status" value="1"/>
</dbReference>
<evidence type="ECO:0000256" key="6">
    <source>
        <dbReference type="ARBA" id="ARBA00023143"/>
    </source>
</evidence>
<evidence type="ECO:0000256" key="5">
    <source>
        <dbReference type="ARBA" id="ARBA00022525"/>
    </source>
</evidence>
<keyword evidence="11" id="KW-1185">Reference proteome</keyword>
<dbReference type="InterPro" id="IPR053927">
    <property type="entry name" value="FlgK_helical"/>
</dbReference>
<dbReference type="Proteomes" id="UP001221208">
    <property type="component" value="Unassembled WGS sequence"/>
</dbReference>
<evidence type="ECO:0000259" key="8">
    <source>
        <dbReference type="Pfam" id="PF06429"/>
    </source>
</evidence>
<proteinExistence type="inferred from homology"/>
<keyword evidence="5 7" id="KW-0964">Secreted</keyword>
<feature type="domain" description="Flagellar hook-associated protein FlgK helical" evidence="9">
    <location>
        <begin position="90"/>
        <end position="320"/>
    </location>
</feature>
<evidence type="ECO:0000256" key="7">
    <source>
        <dbReference type="RuleBase" id="RU362065"/>
    </source>
</evidence>
<evidence type="ECO:0000256" key="2">
    <source>
        <dbReference type="ARBA" id="ARBA00004613"/>
    </source>
</evidence>
<dbReference type="Pfam" id="PF06429">
    <property type="entry name" value="Flg_bbr_C"/>
    <property type="match status" value="1"/>
</dbReference>
<dbReference type="SUPFAM" id="SSF64518">
    <property type="entry name" value="Phase 1 flagellin"/>
    <property type="match status" value="1"/>
</dbReference>
<comment type="similarity">
    <text evidence="3 7">Belongs to the flagella basal body rod proteins family.</text>
</comment>
<dbReference type="EMBL" id="JAQQXR010000001">
    <property type="protein sequence ID" value="MDC8756475.1"/>
    <property type="molecule type" value="Genomic_DNA"/>
</dbReference>
<organism evidence="10 11">
    <name type="scientific">Janthinobacterium fluminis</name>
    <dbReference type="NCBI Taxonomy" id="2987524"/>
    <lineage>
        <taxon>Bacteria</taxon>
        <taxon>Pseudomonadati</taxon>
        <taxon>Pseudomonadota</taxon>
        <taxon>Betaproteobacteria</taxon>
        <taxon>Burkholderiales</taxon>
        <taxon>Oxalobacteraceae</taxon>
        <taxon>Janthinobacterium</taxon>
    </lineage>
</organism>
<sequence length="457" mass="47640">MSIINNALSGSLAAQAGVNAASQNIANLQTKGYTRQGVLLGAVAGRNGVMSAGDGVEVMGLIRFSDSYKNQQMWRGASEQGLYTQTQPYLTQLERIMGDDLSSISNGVDSFFKALNAAGVDPTSTPLRQQIVTAADAMSQHFNSINSVMNNQLLSVHQQRDAIIPQVNTTLASIAALNGKITSAGATGTNVSTLIDARDEAIDSLASQMSLEVIDQPDGSRNVALKTGQPLVIGNIAGSMTSALDVSNQQVLSLTFTTSTFIVDNVSVGGQLGGLGGYERDVLRPMQQSVQGIAQQLAIDINAQLAAGITMAGAAGTPLFVFNASSASVLTLTPGFTADKLALAKVGGGQGDSTNLQALIKIKNNPVTLPGMSPMPIGDADTQLVGKLAITSQKNKALLQTAVTVRNQAVADWKATSAVNKDEEGVNLLEFQNMFQANMKVIAAANQMFDATLAMMS</sequence>
<keyword evidence="10" id="KW-0966">Cell projection</keyword>
<dbReference type="RefSeq" id="WP_273669108.1">
    <property type="nucleotide sequence ID" value="NZ_JAQQXR010000001.1"/>
</dbReference>
<dbReference type="InterPro" id="IPR002371">
    <property type="entry name" value="FlgK"/>
</dbReference>
<dbReference type="PANTHER" id="PTHR30033">
    <property type="entry name" value="FLAGELLAR HOOK-ASSOCIATED PROTEIN 1"/>
    <property type="match status" value="1"/>
</dbReference>
<evidence type="ECO:0000256" key="4">
    <source>
        <dbReference type="ARBA" id="ARBA00016244"/>
    </source>
</evidence>
<dbReference type="InterPro" id="IPR010930">
    <property type="entry name" value="Flg_bb/hook_C_dom"/>
</dbReference>
<keyword evidence="10" id="KW-0969">Cilium</keyword>
<keyword evidence="10" id="KW-0282">Flagellum</keyword>
<feature type="domain" description="Flagellar basal-body/hook protein C-terminal" evidence="8">
    <location>
        <begin position="416"/>
        <end position="454"/>
    </location>
</feature>
<dbReference type="PRINTS" id="PR01005">
    <property type="entry name" value="FLGHOOKAP1"/>
</dbReference>
<evidence type="ECO:0000256" key="3">
    <source>
        <dbReference type="ARBA" id="ARBA00009677"/>
    </source>
</evidence>
<accession>A0ABT5JWC1</accession>
<dbReference type="Pfam" id="PF22638">
    <property type="entry name" value="FlgK_D1"/>
    <property type="match status" value="1"/>
</dbReference>
<name>A0ABT5JWC1_9BURK</name>
<evidence type="ECO:0000313" key="10">
    <source>
        <dbReference type="EMBL" id="MDC8756475.1"/>
    </source>
</evidence>
<evidence type="ECO:0000256" key="1">
    <source>
        <dbReference type="ARBA" id="ARBA00004365"/>
    </source>
</evidence>
<keyword evidence="6 7" id="KW-0975">Bacterial flagellum</keyword>
<comment type="caution">
    <text evidence="10">The sequence shown here is derived from an EMBL/GenBank/DDBJ whole genome shotgun (WGS) entry which is preliminary data.</text>
</comment>
<evidence type="ECO:0000313" key="11">
    <source>
        <dbReference type="Proteomes" id="UP001221208"/>
    </source>
</evidence>
<evidence type="ECO:0000259" key="9">
    <source>
        <dbReference type="Pfam" id="PF22638"/>
    </source>
</evidence>
<dbReference type="PANTHER" id="PTHR30033:SF1">
    <property type="entry name" value="FLAGELLAR HOOK-ASSOCIATED PROTEIN 1"/>
    <property type="match status" value="1"/>
</dbReference>
<gene>
    <name evidence="7 10" type="primary">flgK</name>
    <name evidence="10" type="ORF">OIK44_02600</name>
</gene>